<proteinExistence type="predicted"/>
<evidence type="ECO:0000313" key="1">
    <source>
        <dbReference type="EMBL" id="SJL03427.1"/>
    </source>
</evidence>
<protein>
    <recommendedName>
        <fullName evidence="3">F-box domain-containing protein</fullName>
    </recommendedName>
</protein>
<dbReference type="Gene3D" id="3.80.10.10">
    <property type="entry name" value="Ribonuclease Inhibitor"/>
    <property type="match status" value="1"/>
</dbReference>
<dbReference type="AlphaFoldDB" id="A0A284R400"/>
<gene>
    <name evidence="1" type="ORF">ARMOST_06782</name>
</gene>
<dbReference type="OrthoDB" id="3256525at2759"/>
<keyword evidence="2" id="KW-1185">Reference proteome</keyword>
<organism evidence="1 2">
    <name type="scientific">Armillaria ostoyae</name>
    <name type="common">Armillaria root rot fungus</name>
    <dbReference type="NCBI Taxonomy" id="47428"/>
    <lineage>
        <taxon>Eukaryota</taxon>
        <taxon>Fungi</taxon>
        <taxon>Dikarya</taxon>
        <taxon>Basidiomycota</taxon>
        <taxon>Agaricomycotina</taxon>
        <taxon>Agaricomycetes</taxon>
        <taxon>Agaricomycetidae</taxon>
        <taxon>Agaricales</taxon>
        <taxon>Marasmiineae</taxon>
        <taxon>Physalacriaceae</taxon>
        <taxon>Armillaria</taxon>
    </lineage>
</organism>
<evidence type="ECO:0000313" key="2">
    <source>
        <dbReference type="Proteomes" id="UP000219338"/>
    </source>
</evidence>
<reference evidence="2" key="1">
    <citation type="journal article" date="2017" name="Nat. Ecol. Evol.">
        <title>Genome expansion and lineage-specific genetic innovations in the forest pathogenic fungi Armillaria.</title>
        <authorList>
            <person name="Sipos G."/>
            <person name="Prasanna A.N."/>
            <person name="Walter M.C."/>
            <person name="O'Connor E."/>
            <person name="Balint B."/>
            <person name="Krizsan K."/>
            <person name="Kiss B."/>
            <person name="Hess J."/>
            <person name="Varga T."/>
            <person name="Slot J."/>
            <person name="Riley R."/>
            <person name="Boka B."/>
            <person name="Rigling D."/>
            <person name="Barry K."/>
            <person name="Lee J."/>
            <person name="Mihaltcheva S."/>
            <person name="LaButti K."/>
            <person name="Lipzen A."/>
            <person name="Waldron R."/>
            <person name="Moloney N.M."/>
            <person name="Sperisen C."/>
            <person name="Kredics L."/>
            <person name="Vagvoelgyi C."/>
            <person name="Patrignani A."/>
            <person name="Fitzpatrick D."/>
            <person name="Nagy I."/>
            <person name="Doyle S."/>
            <person name="Anderson J.B."/>
            <person name="Grigoriev I.V."/>
            <person name="Gueldener U."/>
            <person name="Muensterkoetter M."/>
            <person name="Nagy L.G."/>
        </authorList>
    </citation>
    <scope>NUCLEOTIDE SEQUENCE [LARGE SCALE GENOMIC DNA]</scope>
    <source>
        <strain evidence="2">C18/9</strain>
    </source>
</reference>
<dbReference type="EMBL" id="FUEG01000004">
    <property type="protein sequence ID" value="SJL03427.1"/>
    <property type="molecule type" value="Genomic_DNA"/>
</dbReference>
<accession>A0A284R400</accession>
<name>A0A284R400_ARMOS</name>
<dbReference type="OMA" id="NCEELAV"/>
<evidence type="ECO:0008006" key="3">
    <source>
        <dbReference type="Google" id="ProtNLM"/>
    </source>
</evidence>
<sequence length="431" mass="49087">MPMDTDIDMLSLPQQQFSSTTQGCLPDFPPELLHIIFWYATRTPKALERARREVSYIPFQDSGWNDTLETQKRAGKEVWEVKTAISLVCKSWNIIVTEFLFEEITIGPRIPSLEMLDMFGRWVRRLELQAIDTEHCSIRLVDILSRCPRLEILAKLSSADLDSPNFWSGFNDYDAPLRCLRRVDWTSSHPSCGLEVCRASESAFMSIAARAPNLNHLSSSSTPLLGKLFDKNHKIPLSSLHVIRFPVAYVDHLRLNPSSIPQCPLPLPFRVPCLTHIIIDNAIIHSLCHLSQLPQLPQVTVLELQDGVFLEATRLSILFHVFPNCEELAVPAGHAHVAQHGSSRHAAGRYYTSIKRIRLFARPFGPLRSLNAWMKVHAHVLFTECFPAVDTVYLHGDWRFTVTAQLLRDLKSMLQDRSCWLLYENGSPVPY</sequence>
<dbReference type="InterPro" id="IPR032675">
    <property type="entry name" value="LRR_dom_sf"/>
</dbReference>
<dbReference type="Proteomes" id="UP000219338">
    <property type="component" value="Unassembled WGS sequence"/>
</dbReference>